<feature type="signal peptide" evidence="10">
    <location>
        <begin position="1"/>
        <end position="21"/>
    </location>
</feature>
<feature type="domain" description="PDZ" evidence="11">
    <location>
        <begin position="763"/>
        <end position="855"/>
    </location>
</feature>
<dbReference type="SMART" id="SM00245">
    <property type="entry name" value="TSPc"/>
    <property type="match status" value="1"/>
</dbReference>
<dbReference type="PROSITE" id="PS50106">
    <property type="entry name" value="PDZ"/>
    <property type="match status" value="1"/>
</dbReference>
<dbReference type="PIRSF" id="PIRSF036421">
    <property type="entry name" value="Tricorn_protease"/>
    <property type="match status" value="1"/>
</dbReference>
<comment type="similarity">
    <text evidence="2 7">Belongs to the peptidase S41B family.</text>
</comment>
<gene>
    <name evidence="12" type="ORF">EYD46_14875</name>
</gene>
<dbReference type="Gene3D" id="2.120.10.30">
    <property type="entry name" value="TolB, C-terminal domain"/>
    <property type="match status" value="3"/>
</dbReference>
<dbReference type="GO" id="GO:0008236">
    <property type="term" value="F:serine-type peptidase activity"/>
    <property type="evidence" value="ECO:0007669"/>
    <property type="project" value="UniProtKB-UniRule"/>
</dbReference>
<dbReference type="EC" id="3.4.21.-" evidence="7"/>
<accession>A0A4Q9FK68</accession>
<dbReference type="SUPFAM" id="SSF50156">
    <property type="entry name" value="PDZ domain-like"/>
    <property type="match status" value="1"/>
</dbReference>
<dbReference type="CDD" id="cd07562">
    <property type="entry name" value="Peptidase_S41_TRI"/>
    <property type="match status" value="1"/>
</dbReference>
<dbReference type="OrthoDB" id="9815657at2"/>
<dbReference type="AlphaFoldDB" id="A0A4Q9FK68"/>
<dbReference type="SMART" id="SM00228">
    <property type="entry name" value="PDZ"/>
    <property type="match status" value="1"/>
</dbReference>
<proteinExistence type="inferred from homology"/>
<dbReference type="RefSeq" id="WP_130937963.1">
    <property type="nucleotide sequence ID" value="NZ_BMEE01000005.1"/>
</dbReference>
<keyword evidence="3 7" id="KW-0963">Cytoplasm</keyword>
<evidence type="ECO:0000256" key="1">
    <source>
        <dbReference type="ARBA" id="ARBA00004496"/>
    </source>
</evidence>
<feature type="region of interest" description="Disordered" evidence="9">
    <location>
        <begin position="541"/>
        <end position="570"/>
    </location>
</feature>
<dbReference type="GO" id="GO:0006508">
    <property type="term" value="P:proteolysis"/>
    <property type="evidence" value="ECO:0007669"/>
    <property type="project" value="UniProtKB-UniRule"/>
</dbReference>
<keyword evidence="5 7" id="KW-0378">Hydrolase</keyword>
<dbReference type="Gene3D" id="3.30.750.44">
    <property type="match status" value="1"/>
</dbReference>
<feature type="active site" description="Charge relay system" evidence="8">
    <location>
        <position position="1041"/>
    </location>
</feature>
<dbReference type="InterPro" id="IPR011042">
    <property type="entry name" value="6-blade_b-propeller_TolB-like"/>
</dbReference>
<evidence type="ECO:0000256" key="6">
    <source>
        <dbReference type="ARBA" id="ARBA00022825"/>
    </source>
</evidence>
<evidence type="ECO:0000259" key="11">
    <source>
        <dbReference type="PROSITE" id="PS50106"/>
    </source>
</evidence>
<feature type="chain" id="PRO_5020857344" description="Tricorn protease homolog" evidence="10">
    <location>
        <begin position="22"/>
        <end position="1078"/>
    </location>
</feature>
<keyword evidence="6 7" id="KW-0720">Serine protease</keyword>
<comment type="subcellular location">
    <subcellularLocation>
        <location evidence="1 7">Cytoplasm</location>
    </subcellularLocation>
</comment>
<evidence type="ECO:0000256" key="3">
    <source>
        <dbReference type="ARBA" id="ARBA00022490"/>
    </source>
</evidence>
<evidence type="ECO:0000256" key="5">
    <source>
        <dbReference type="ARBA" id="ARBA00022801"/>
    </source>
</evidence>
<dbReference type="Pfam" id="PF26550">
    <property type="entry name" value="Tricorn_2nd"/>
    <property type="match status" value="1"/>
</dbReference>
<evidence type="ECO:0000256" key="9">
    <source>
        <dbReference type="SAM" id="MobiDB-lite"/>
    </source>
</evidence>
<feature type="active site" description="Nucleophile" evidence="8">
    <location>
        <position position="984"/>
    </location>
</feature>
<evidence type="ECO:0000256" key="8">
    <source>
        <dbReference type="PIRSR" id="PIRSR036421-1"/>
    </source>
</evidence>
<evidence type="ECO:0000313" key="12">
    <source>
        <dbReference type="EMBL" id="TBN13776.1"/>
    </source>
</evidence>
<dbReference type="GO" id="GO:0005737">
    <property type="term" value="C:cytoplasm"/>
    <property type="evidence" value="ECO:0007669"/>
    <property type="project" value="UniProtKB-SubCell"/>
</dbReference>
<dbReference type="Gene3D" id="3.90.226.10">
    <property type="entry name" value="2-enoyl-CoA Hydratase, Chain A, domain 1"/>
    <property type="match status" value="1"/>
</dbReference>
<dbReference type="InterPro" id="IPR036034">
    <property type="entry name" value="PDZ_sf"/>
</dbReference>
<dbReference type="InterPro" id="IPR001478">
    <property type="entry name" value="PDZ"/>
</dbReference>
<dbReference type="InterPro" id="IPR005151">
    <property type="entry name" value="Tail-specific_protease"/>
</dbReference>
<evidence type="ECO:0000313" key="13">
    <source>
        <dbReference type="Proteomes" id="UP000292372"/>
    </source>
</evidence>
<dbReference type="Pfam" id="PF13180">
    <property type="entry name" value="PDZ_2"/>
    <property type="match status" value="1"/>
</dbReference>
<comment type="caution">
    <text evidence="12">The sequence shown here is derived from an EMBL/GenBank/DDBJ whole genome shotgun (WGS) entry which is preliminary data.</text>
</comment>
<evidence type="ECO:0000256" key="10">
    <source>
        <dbReference type="SAM" id="SignalP"/>
    </source>
</evidence>
<dbReference type="Pfam" id="PF14684">
    <property type="entry name" value="Tricorn_C1"/>
    <property type="match status" value="1"/>
</dbReference>
<name>A0A4Q9FK68_9FLAO</name>
<dbReference type="Pfam" id="PF26549">
    <property type="entry name" value="Tricorn_N"/>
    <property type="match status" value="1"/>
</dbReference>
<sequence length="1078" mass="121591">MKCTSRLFTLVALVFVSFGMAQNPLINFPAISPDGQTIAFNYQGDIWTATVNGQNPKRLTVHEAYDTKPVWSADGKSIAFISERFGNNDVYVMPTNGGTPKRITYHSARDIITDYTPNGDILFSTRRNFVQVEREYETHIVSASGGTPKRYLDATGFDATLSPNGKFVVFVKGSCRLEREAYRGPANRDVWLYNIKNDSYSKLTDYDGNDFYPQWGDNNTIYFQSSRSGKYNIYKLTISDSGVKQGDVYQITNFSDMGIFSFQISRNGTDLVTNKGNSVYVINANTKSQTEVKINIASDYRFDPVVHKTYSSNIDDIAVSPNGKHAAITIRGEIFIRETSKDKKRTVNITKSSFRDGNATWLNDSTVLFISDRDGQKDMYLVKSDNENESDLFKTLKHKIERLTKTKDDKNNLVLSPDGKSIAYTVGRGQLVVANIDNKGKMSNTKTLLDGWATARGVSWSPDSKWLAYSLSDLDFNSEIYIHQADNSTKPVNISMHPKQDRVPVWSQDGKKLMFSSNRNNSDYDVWFTWLTKADWEKTKEDWEEDIDDSKEKNTKEDKKADKDKKDKTPKVKPVAIDFDDIHERQVQVTSYVGGEFGQLFSKDSKTIYYTTGNGSRGNANTDSDLFKIKWNGEDRKALTSNSTRPSNISINKKQSMLYFTKRGGSLSSINLSNDKSESLSFSAKMDIDYNKESQQIFNEAWKAINDGFYDPNFHGQDWESLRKKYEPLALNASTRDDFQTVFNWMLGQINASHMGLYRVETREDLQSERTGLLGIEFEPTSNGHLKVVSVVSTMPADRNASQINIGDIITSVNGNDLDKSSNVYEFLEGTANEKIYLEVDRKGNSKEIIIRPKSSNRAENYNAWVKARKHLTDKYSNGRLGYIHIQGMNWTSFERFERELTAAGLGKEGVVIDVRFNGGGWTTDYLMAVLNVKQHAYTVPRGAAKNLETEHTKFIKNYPYSERLPLASWTKPSIALCNQNSYSNAEIFSHAYKNLGIGTLVGIPTFGAVISTGGTGLIDGSYVRMPFRGWYVKATQSNMELGPAVPDIIVHNNPDDKAKNKDTQLKKAVDELLSQLK</sequence>
<protein>
    <recommendedName>
        <fullName evidence="7">Tricorn protease homolog</fullName>
        <ecNumber evidence="7">3.4.21.-</ecNumber>
    </recommendedName>
</protein>
<dbReference type="SUPFAM" id="SSF82171">
    <property type="entry name" value="DPP6 N-terminal domain-like"/>
    <property type="match status" value="1"/>
</dbReference>
<feature type="compositionally biased region" description="Basic and acidic residues" evidence="9">
    <location>
        <begin position="550"/>
        <end position="570"/>
    </location>
</feature>
<dbReference type="PANTHER" id="PTHR43253">
    <property type="entry name" value="TRICORN PROTEASE HOMOLOG 2-RELATED"/>
    <property type="match status" value="1"/>
</dbReference>
<feature type="active site" description="Charge relay system" evidence="8">
    <location>
        <position position="754"/>
    </location>
</feature>
<dbReference type="SUPFAM" id="SSF69304">
    <property type="entry name" value="Tricorn protease N-terminal domain"/>
    <property type="match status" value="1"/>
</dbReference>
<dbReference type="InterPro" id="IPR029045">
    <property type="entry name" value="ClpP/crotonase-like_dom_sf"/>
</dbReference>
<dbReference type="EMBL" id="SIRS01000006">
    <property type="protein sequence ID" value="TBN13776.1"/>
    <property type="molecule type" value="Genomic_DNA"/>
</dbReference>
<dbReference type="Proteomes" id="UP000292372">
    <property type="component" value="Unassembled WGS sequence"/>
</dbReference>
<keyword evidence="13" id="KW-1185">Reference proteome</keyword>
<dbReference type="PANTHER" id="PTHR43253:SF1">
    <property type="entry name" value="TRICORN PROTEASE HOMOLOG 2-RELATED"/>
    <property type="match status" value="1"/>
</dbReference>
<reference evidence="12 13" key="1">
    <citation type="journal article" date="2015" name="Int. J. Syst. Evol. Microbiol.">
        <title>Hyunsoonleella pacifica sp. nov., isolated from seawater of South Pacific Gyre.</title>
        <authorList>
            <person name="Gao X."/>
            <person name="Zhang Z."/>
            <person name="Dai X."/>
            <person name="Zhang X.H."/>
        </authorList>
    </citation>
    <scope>NUCLEOTIDE SEQUENCE [LARGE SCALE GENOMIC DNA]</scope>
    <source>
        <strain evidence="12 13">SW033</strain>
    </source>
</reference>
<evidence type="ECO:0000256" key="7">
    <source>
        <dbReference type="PIRNR" id="PIRNR036421"/>
    </source>
</evidence>
<comment type="function">
    <text evidence="7">Degrades oligopeptides.</text>
</comment>
<dbReference type="Pfam" id="PF03572">
    <property type="entry name" value="Peptidase_S41"/>
    <property type="match status" value="1"/>
</dbReference>
<evidence type="ECO:0000256" key="4">
    <source>
        <dbReference type="ARBA" id="ARBA00022670"/>
    </source>
</evidence>
<organism evidence="12 13">
    <name type="scientific">Hyunsoonleella pacifica</name>
    <dbReference type="NCBI Taxonomy" id="1080224"/>
    <lineage>
        <taxon>Bacteria</taxon>
        <taxon>Pseudomonadati</taxon>
        <taxon>Bacteroidota</taxon>
        <taxon>Flavobacteriia</taxon>
        <taxon>Flavobacteriales</taxon>
        <taxon>Flavobacteriaceae</taxon>
    </lineage>
</organism>
<dbReference type="SUPFAM" id="SSF52096">
    <property type="entry name" value="ClpP/crotonase"/>
    <property type="match status" value="1"/>
</dbReference>
<dbReference type="Gene3D" id="2.30.42.10">
    <property type="match status" value="1"/>
</dbReference>
<dbReference type="InterPro" id="IPR012393">
    <property type="entry name" value="Tricorn_protease"/>
</dbReference>
<dbReference type="InterPro" id="IPR028204">
    <property type="entry name" value="Tricorn_C1"/>
</dbReference>
<keyword evidence="4 7" id="KW-0645">Protease</keyword>
<keyword evidence="10" id="KW-0732">Signal</keyword>
<dbReference type="Gene3D" id="2.120.10.60">
    <property type="entry name" value="Tricorn protease N-terminal domain"/>
    <property type="match status" value="1"/>
</dbReference>
<evidence type="ECO:0000256" key="2">
    <source>
        <dbReference type="ARBA" id="ARBA00008524"/>
    </source>
</evidence>